<reference evidence="8" key="1">
    <citation type="submission" date="2023-03" db="EMBL/GenBank/DDBJ databases">
        <title>Chromosome-level genomes of two armyworms, Mythimna separata and Mythimna loreyi, provide insights into the biosynthesis and reception of sex pheromones.</title>
        <authorList>
            <person name="Zhao H."/>
        </authorList>
    </citation>
    <scope>NUCLEOTIDE SEQUENCE</scope>
    <source>
        <strain evidence="8">BeijingLab</strain>
        <tissue evidence="8">Pupa</tissue>
    </source>
</reference>
<feature type="compositionally biased region" description="Low complexity" evidence="6">
    <location>
        <begin position="123"/>
        <end position="140"/>
    </location>
</feature>
<evidence type="ECO:0000256" key="5">
    <source>
        <dbReference type="PROSITE-ProRule" id="PRU00309"/>
    </source>
</evidence>
<dbReference type="EMBL" id="JARGEI010000003">
    <property type="protein sequence ID" value="KAJ8734314.1"/>
    <property type="molecule type" value="Genomic_DNA"/>
</dbReference>
<evidence type="ECO:0000256" key="2">
    <source>
        <dbReference type="ARBA" id="ARBA00022771"/>
    </source>
</evidence>
<name>A0AAD7Z1P1_MYTSE</name>
<dbReference type="InterPro" id="IPR048365">
    <property type="entry name" value="TNP-like_RNaseH_N"/>
</dbReference>
<dbReference type="GO" id="GO:0003677">
    <property type="term" value="F:DNA binding"/>
    <property type="evidence" value="ECO:0007669"/>
    <property type="project" value="UniProtKB-UniRule"/>
</dbReference>
<dbReference type="Pfam" id="PF21788">
    <property type="entry name" value="TNP-like_GBD"/>
    <property type="match status" value="1"/>
</dbReference>
<feature type="domain" description="THAP-type" evidence="7">
    <location>
        <begin position="1"/>
        <end position="79"/>
    </location>
</feature>
<evidence type="ECO:0000256" key="6">
    <source>
        <dbReference type="SAM" id="MobiDB-lite"/>
    </source>
</evidence>
<organism evidence="8 9">
    <name type="scientific">Mythimna separata</name>
    <name type="common">Oriental armyworm</name>
    <name type="synonym">Pseudaletia separata</name>
    <dbReference type="NCBI Taxonomy" id="271217"/>
    <lineage>
        <taxon>Eukaryota</taxon>
        <taxon>Metazoa</taxon>
        <taxon>Ecdysozoa</taxon>
        <taxon>Arthropoda</taxon>
        <taxon>Hexapoda</taxon>
        <taxon>Insecta</taxon>
        <taxon>Pterygota</taxon>
        <taxon>Neoptera</taxon>
        <taxon>Endopterygota</taxon>
        <taxon>Lepidoptera</taxon>
        <taxon>Glossata</taxon>
        <taxon>Ditrysia</taxon>
        <taxon>Noctuoidea</taxon>
        <taxon>Noctuidae</taxon>
        <taxon>Noctuinae</taxon>
        <taxon>Hadenini</taxon>
        <taxon>Mythimna</taxon>
    </lineage>
</organism>
<protein>
    <recommendedName>
        <fullName evidence="7">THAP-type domain-containing protein</fullName>
    </recommendedName>
</protein>
<dbReference type="GO" id="GO:0008270">
    <property type="term" value="F:zinc ion binding"/>
    <property type="evidence" value="ECO:0007669"/>
    <property type="project" value="UniProtKB-KW"/>
</dbReference>
<keyword evidence="4 5" id="KW-0238">DNA-binding</keyword>
<keyword evidence="2 5" id="KW-0863">Zinc-finger</keyword>
<dbReference type="InterPro" id="IPR048366">
    <property type="entry name" value="TNP-like_GBD"/>
</dbReference>
<dbReference type="InterPro" id="IPR006612">
    <property type="entry name" value="THAP_Znf"/>
</dbReference>
<feature type="region of interest" description="Disordered" evidence="6">
    <location>
        <begin position="111"/>
        <end position="140"/>
    </location>
</feature>
<keyword evidence="3" id="KW-0862">Zinc</keyword>
<dbReference type="PROSITE" id="PS50950">
    <property type="entry name" value="ZF_THAP"/>
    <property type="match status" value="1"/>
</dbReference>
<feature type="region of interest" description="Disordered" evidence="6">
    <location>
        <begin position="152"/>
        <end position="172"/>
    </location>
</feature>
<dbReference type="InterPro" id="IPR048367">
    <property type="entry name" value="TNP-like_RNaseH_C"/>
</dbReference>
<keyword evidence="1" id="KW-0479">Metal-binding</keyword>
<evidence type="ECO:0000259" key="7">
    <source>
        <dbReference type="PROSITE" id="PS50950"/>
    </source>
</evidence>
<accession>A0AAD7Z1P1</accession>
<evidence type="ECO:0000313" key="9">
    <source>
        <dbReference type="Proteomes" id="UP001231518"/>
    </source>
</evidence>
<gene>
    <name evidence="8" type="ORF">PYW07_014865</name>
</gene>
<evidence type="ECO:0000313" key="8">
    <source>
        <dbReference type="EMBL" id="KAJ8734314.1"/>
    </source>
</evidence>
<evidence type="ECO:0000256" key="4">
    <source>
        <dbReference type="ARBA" id="ARBA00023125"/>
    </source>
</evidence>
<dbReference type="Pfam" id="PF21789">
    <property type="entry name" value="TNP-like_RNaseH_C"/>
    <property type="match status" value="1"/>
</dbReference>
<dbReference type="Pfam" id="PF21787">
    <property type="entry name" value="TNP-like_RNaseH_N"/>
    <property type="match status" value="1"/>
</dbReference>
<proteinExistence type="predicted"/>
<dbReference type="Proteomes" id="UP001231518">
    <property type="component" value="Chromosome 5"/>
</dbReference>
<evidence type="ECO:0000256" key="3">
    <source>
        <dbReference type="ARBA" id="ARBA00022833"/>
    </source>
</evidence>
<keyword evidence="9" id="KW-1185">Reference proteome</keyword>
<comment type="caution">
    <text evidence="8">The sequence shown here is derived from an EMBL/GenBank/DDBJ whole genome shotgun (WGS) entry which is preliminary data.</text>
</comment>
<sequence>MPHRCTLGCKSTDVPLHVFPNPTKFPDRFKTWVNLVGGKLETPSDYEFYEKQRLCDIHFSIDQKNRFIRLNALAVPNLHLPGTSRIQQPVVTSDGQPSAFLPIPVCLEVSGSHPMETTDDDQPTATQPTATQPTATQPSTDVLEVSGSLSMETTDNVQPTATQPTATEPSTDVLGEINSVAVCHVLAEHNYCAISKDKSKRAANVATGIPFYTRSNVVRPFQKKIKYLQTEISVLRKRSQLYKERLSNAQKLSQNVIFKQVIQHMTKPAQLFVHMQQQAKNKPKGRRFTIEEKILSLSLYKKSPKCYRLLYKYFALPSCKAMKRILSQIKLAPGINNIIFEKINKTLLKKQIPDRLCSLIFDEMSITPQIFYSAQKDKLEGFTSDSKEVFADHVLVFMVKGVKNNYKQPIAYYFTNCLGKFQLKTKLKSVIEQCFKCGLIVLNTVCDQSPVNVSAITELAQETKANYLREGKEWRHEVMRFNGHVVVPLYDTPHLIKGIRNNLLTKDLRYVTNNEEKIVKWDYFKMVYDADKSYGELRLLHKLTEEHINPEKIKKMKVKSATQLFSHSVAVVTEHLTARGDLPVECRQLVDLTLLIDDLFDSLNVNSFSIPNGKVYKGPIKRNTPHHELWKKAKIVLRTIKFFKKITDGNKVRLVEKVVPSVTNLIKTIEGMELLWQVLSCNYRLDAMMTRNFNQDPLENFFGNIRSYGVRNIAPNTVGFEGAFKALLLNNYSSPHSGRGNCEEDFNECLQNLDFFLKEKNVTPNVSEEKSTIHFNNEVCFDQQHENDAGQSNYVCGWVLTKCLKKIVKGCKNCKSELLDNTSNKNNSFITAKEYQKNKWLCYPSEKTEYFFREIQSMAISFLKRDVPKLFLKSNITSLADLLITNLFECPSHKDDLYKMFTDTTLNIIIYSWCRSVNRILSGKIKYEGDDEVKLAAVNYYNKHKNYKNRK</sequence>
<dbReference type="AlphaFoldDB" id="A0AAD7Z1P1"/>
<feature type="compositionally biased region" description="Low complexity" evidence="6">
    <location>
        <begin position="158"/>
        <end position="167"/>
    </location>
</feature>
<evidence type="ECO:0000256" key="1">
    <source>
        <dbReference type="ARBA" id="ARBA00022723"/>
    </source>
</evidence>